<sequence length="102" mass="11660">MALPPETGEDDWRVDLILYSVIFGVDLLILRLPRLTMHPQPANERDPDIPCRGTRSLSGRAPKEDGEGLERAQSEFEVGEEVQVLEMCVHAFHVYCVDRWLQ</sequence>
<dbReference type="Gene3D" id="3.30.40.10">
    <property type="entry name" value="Zinc/RING finger domain, C3HC4 (zinc finger)"/>
    <property type="match status" value="1"/>
</dbReference>
<gene>
    <name evidence="2" type="primary">ATL45</name>
    <name evidence="2" type="ORF">QJS10_CPA03g02452</name>
</gene>
<keyword evidence="3" id="KW-1185">Reference proteome</keyword>
<evidence type="ECO:0000256" key="1">
    <source>
        <dbReference type="SAM" id="MobiDB-lite"/>
    </source>
</evidence>
<dbReference type="AlphaFoldDB" id="A0AAV9F628"/>
<feature type="compositionally biased region" description="Basic and acidic residues" evidence="1">
    <location>
        <begin position="61"/>
        <end position="74"/>
    </location>
</feature>
<protein>
    <submittedName>
        <fullName evidence="2">RING-H2 finger protein ATL45</fullName>
    </submittedName>
</protein>
<dbReference type="InterPro" id="IPR013083">
    <property type="entry name" value="Znf_RING/FYVE/PHD"/>
</dbReference>
<dbReference type="Proteomes" id="UP001180020">
    <property type="component" value="Unassembled WGS sequence"/>
</dbReference>
<dbReference type="SUPFAM" id="SSF57850">
    <property type="entry name" value="RING/U-box"/>
    <property type="match status" value="1"/>
</dbReference>
<dbReference type="EMBL" id="JAUJYO010000003">
    <property type="protein sequence ID" value="KAK1321109.1"/>
    <property type="molecule type" value="Genomic_DNA"/>
</dbReference>
<proteinExistence type="predicted"/>
<accession>A0AAV9F628</accession>
<organism evidence="2 3">
    <name type="scientific">Acorus calamus</name>
    <name type="common">Sweet flag</name>
    <dbReference type="NCBI Taxonomy" id="4465"/>
    <lineage>
        <taxon>Eukaryota</taxon>
        <taxon>Viridiplantae</taxon>
        <taxon>Streptophyta</taxon>
        <taxon>Embryophyta</taxon>
        <taxon>Tracheophyta</taxon>
        <taxon>Spermatophyta</taxon>
        <taxon>Magnoliopsida</taxon>
        <taxon>Liliopsida</taxon>
        <taxon>Acoraceae</taxon>
        <taxon>Acorus</taxon>
    </lineage>
</organism>
<evidence type="ECO:0000313" key="3">
    <source>
        <dbReference type="Proteomes" id="UP001180020"/>
    </source>
</evidence>
<name>A0AAV9F628_ACOCL</name>
<reference evidence="2" key="1">
    <citation type="journal article" date="2023" name="Nat. Commun.">
        <title>Diploid and tetraploid genomes of Acorus and the evolution of monocots.</title>
        <authorList>
            <person name="Ma L."/>
            <person name="Liu K.W."/>
            <person name="Li Z."/>
            <person name="Hsiao Y.Y."/>
            <person name="Qi Y."/>
            <person name="Fu T."/>
            <person name="Tang G.D."/>
            <person name="Zhang D."/>
            <person name="Sun W.H."/>
            <person name="Liu D.K."/>
            <person name="Li Y."/>
            <person name="Chen G.Z."/>
            <person name="Liu X.D."/>
            <person name="Liao X.Y."/>
            <person name="Jiang Y.T."/>
            <person name="Yu X."/>
            <person name="Hao Y."/>
            <person name="Huang J."/>
            <person name="Zhao X.W."/>
            <person name="Ke S."/>
            <person name="Chen Y.Y."/>
            <person name="Wu W.L."/>
            <person name="Hsu J.L."/>
            <person name="Lin Y.F."/>
            <person name="Huang M.D."/>
            <person name="Li C.Y."/>
            <person name="Huang L."/>
            <person name="Wang Z.W."/>
            <person name="Zhao X."/>
            <person name="Zhong W.Y."/>
            <person name="Peng D.H."/>
            <person name="Ahmad S."/>
            <person name="Lan S."/>
            <person name="Zhang J.S."/>
            <person name="Tsai W.C."/>
            <person name="Van de Peer Y."/>
            <person name="Liu Z.J."/>
        </authorList>
    </citation>
    <scope>NUCLEOTIDE SEQUENCE</scope>
    <source>
        <strain evidence="2">CP</strain>
    </source>
</reference>
<feature type="region of interest" description="Disordered" evidence="1">
    <location>
        <begin position="38"/>
        <end position="74"/>
    </location>
</feature>
<reference evidence="2" key="2">
    <citation type="submission" date="2023-06" db="EMBL/GenBank/DDBJ databases">
        <authorList>
            <person name="Ma L."/>
            <person name="Liu K.-W."/>
            <person name="Li Z."/>
            <person name="Hsiao Y.-Y."/>
            <person name="Qi Y."/>
            <person name="Fu T."/>
            <person name="Tang G."/>
            <person name="Zhang D."/>
            <person name="Sun W.-H."/>
            <person name="Liu D.-K."/>
            <person name="Li Y."/>
            <person name="Chen G.-Z."/>
            <person name="Liu X.-D."/>
            <person name="Liao X.-Y."/>
            <person name="Jiang Y.-T."/>
            <person name="Yu X."/>
            <person name="Hao Y."/>
            <person name="Huang J."/>
            <person name="Zhao X.-W."/>
            <person name="Ke S."/>
            <person name="Chen Y.-Y."/>
            <person name="Wu W.-L."/>
            <person name="Hsu J.-L."/>
            <person name="Lin Y.-F."/>
            <person name="Huang M.-D."/>
            <person name="Li C.-Y."/>
            <person name="Huang L."/>
            <person name="Wang Z.-W."/>
            <person name="Zhao X."/>
            <person name="Zhong W.-Y."/>
            <person name="Peng D.-H."/>
            <person name="Ahmad S."/>
            <person name="Lan S."/>
            <person name="Zhang J.-S."/>
            <person name="Tsai W.-C."/>
            <person name="Van De Peer Y."/>
            <person name="Liu Z.-J."/>
        </authorList>
    </citation>
    <scope>NUCLEOTIDE SEQUENCE</scope>
    <source>
        <strain evidence="2">CP</strain>
        <tissue evidence="2">Leaves</tissue>
    </source>
</reference>
<comment type="caution">
    <text evidence="2">The sequence shown here is derived from an EMBL/GenBank/DDBJ whole genome shotgun (WGS) entry which is preliminary data.</text>
</comment>
<evidence type="ECO:0000313" key="2">
    <source>
        <dbReference type="EMBL" id="KAK1321109.1"/>
    </source>
</evidence>